<dbReference type="EMBL" id="LRBV02000008">
    <property type="status" value="NOT_ANNOTATED_CDS"/>
    <property type="molecule type" value="Genomic_DNA"/>
</dbReference>
<dbReference type="PROSITE" id="PS51746">
    <property type="entry name" value="PPM_2"/>
    <property type="match status" value="1"/>
</dbReference>
<dbReference type="Proteomes" id="UP000594261">
    <property type="component" value="Chromosome 8"/>
</dbReference>
<evidence type="ECO:0000313" key="3">
    <source>
        <dbReference type="Proteomes" id="UP000594261"/>
    </source>
</evidence>
<evidence type="ECO:0000259" key="1">
    <source>
        <dbReference type="PROSITE" id="PS51746"/>
    </source>
</evidence>
<accession>A0A7N2M8Y4</accession>
<protein>
    <recommendedName>
        <fullName evidence="1">PPM-type phosphatase domain-containing protein</fullName>
    </recommendedName>
</protein>
<dbReference type="Gramene" id="QL08p013855:mrna">
    <property type="protein sequence ID" value="QL08p013855:mrna"/>
    <property type="gene ID" value="QL08p013855"/>
</dbReference>
<reference evidence="2" key="2">
    <citation type="submission" date="2021-01" db="UniProtKB">
        <authorList>
            <consortium name="EnsemblPlants"/>
        </authorList>
    </citation>
    <scope>IDENTIFICATION</scope>
</reference>
<dbReference type="SUPFAM" id="SSF81606">
    <property type="entry name" value="PP2C-like"/>
    <property type="match status" value="1"/>
</dbReference>
<dbReference type="Pfam" id="PF00481">
    <property type="entry name" value="PP2C"/>
    <property type="match status" value="1"/>
</dbReference>
<dbReference type="AlphaFoldDB" id="A0A7N2M8Y4"/>
<dbReference type="OMA" id="HMVSNED"/>
<dbReference type="EnsemblPlants" id="QL08p013855:mrna">
    <property type="protein sequence ID" value="QL08p013855:mrna"/>
    <property type="gene ID" value="QL08p013855"/>
</dbReference>
<evidence type="ECO:0000313" key="2">
    <source>
        <dbReference type="EnsemblPlants" id="QL08p013855:mrna"/>
    </source>
</evidence>
<reference evidence="2 3" key="1">
    <citation type="journal article" date="2016" name="G3 (Bethesda)">
        <title>First Draft Assembly and Annotation of the Genome of a California Endemic Oak Quercus lobata Nee (Fagaceae).</title>
        <authorList>
            <person name="Sork V.L."/>
            <person name="Fitz-Gibbon S.T."/>
            <person name="Puiu D."/>
            <person name="Crepeau M."/>
            <person name="Gugger P.F."/>
            <person name="Sherman R."/>
            <person name="Stevens K."/>
            <person name="Langley C.H."/>
            <person name="Pellegrini M."/>
            <person name="Salzberg S.L."/>
        </authorList>
    </citation>
    <scope>NUCLEOTIDE SEQUENCE [LARGE SCALE GENOMIC DNA]</scope>
    <source>
        <strain evidence="2 3">cv. SW786</strain>
    </source>
</reference>
<dbReference type="InterPro" id="IPR001932">
    <property type="entry name" value="PPM-type_phosphatase-like_dom"/>
</dbReference>
<organism evidence="2 3">
    <name type="scientific">Quercus lobata</name>
    <name type="common">Valley oak</name>
    <dbReference type="NCBI Taxonomy" id="97700"/>
    <lineage>
        <taxon>Eukaryota</taxon>
        <taxon>Viridiplantae</taxon>
        <taxon>Streptophyta</taxon>
        <taxon>Embryophyta</taxon>
        <taxon>Tracheophyta</taxon>
        <taxon>Spermatophyta</taxon>
        <taxon>Magnoliopsida</taxon>
        <taxon>eudicotyledons</taxon>
        <taxon>Gunneridae</taxon>
        <taxon>Pentapetalae</taxon>
        <taxon>rosids</taxon>
        <taxon>fabids</taxon>
        <taxon>Fagales</taxon>
        <taxon>Fagaceae</taxon>
        <taxon>Quercus</taxon>
    </lineage>
</organism>
<dbReference type="Gene3D" id="3.60.40.10">
    <property type="entry name" value="PPM-type phosphatase domain"/>
    <property type="match status" value="1"/>
</dbReference>
<feature type="domain" description="PPM-type phosphatase" evidence="1">
    <location>
        <begin position="1"/>
        <end position="66"/>
    </location>
</feature>
<sequence>MGRLNHQIYFYQVMASNGLWDVVSNTDVVNINRDTIKEPGMCAKRLATEAAERCNKDNITVIIVFLCPVSTAERRHS</sequence>
<keyword evidence="3" id="KW-1185">Reference proteome</keyword>
<proteinExistence type="predicted"/>
<dbReference type="InParanoid" id="A0A7N2M8Y4"/>
<dbReference type="InterPro" id="IPR036457">
    <property type="entry name" value="PPM-type-like_dom_sf"/>
</dbReference>
<name>A0A7N2M8Y4_QUELO</name>